<dbReference type="Proteomes" id="UP000433309">
    <property type="component" value="Unassembled WGS sequence"/>
</dbReference>
<sequence length="189" mass="21036">MLKMVVVVLLSSITMCAGAAPVTVSEELAQMFEADQSDRNVVPGGQLDWEAINNRDEQRELRVKQLIAAGQLATGADYYHAAMVLQHAFEPEDALLAHDLCVIAIGKGEQRAKWLAAASMDRFLMRVGRPQRYGTQFQSRMNRPPHLVAVDPNVPDAVRRELNVPTLDEAKQREAEMIKSFNDTHKAAK</sequence>
<feature type="signal peptide" evidence="1">
    <location>
        <begin position="1"/>
        <end position="19"/>
    </location>
</feature>
<name>A0A6I2L4V3_9BURK</name>
<comment type="caution">
    <text evidence="2">The sequence shown here is derived from an EMBL/GenBank/DDBJ whole genome shotgun (WGS) entry which is preliminary data.</text>
</comment>
<organism evidence="2 3">
    <name type="scientific">Duganella guangzhouensis</name>
    <dbReference type="NCBI Taxonomy" id="2666084"/>
    <lineage>
        <taxon>Bacteria</taxon>
        <taxon>Pseudomonadati</taxon>
        <taxon>Pseudomonadota</taxon>
        <taxon>Betaproteobacteria</taxon>
        <taxon>Burkholderiales</taxon>
        <taxon>Oxalobacteraceae</taxon>
        <taxon>Telluria group</taxon>
        <taxon>Duganella</taxon>
    </lineage>
</organism>
<evidence type="ECO:0000313" key="2">
    <source>
        <dbReference type="EMBL" id="MRW92793.1"/>
    </source>
</evidence>
<dbReference type="RefSeq" id="WP_154380564.1">
    <property type="nucleotide sequence ID" value="NZ_WKJK01000013.1"/>
</dbReference>
<evidence type="ECO:0000313" key="3">
    <source>
        <dbReference type="Proteomes" id="UP000433309"/>
    </source>
</evidence>
<reference evidence="2 3" key="1">
    <citation type="submission" date="2019-11" db="EMBL/GenBank/DDBJ databases">
        <title>Novel species isolated from a subtropical stream in China.</title>
        <authorList>
            <person name="Lu H."/>
        </authorList>
    </citation>
    <scope>NUCLEOTIDE SEQUENCE [LARGE SCALE GENOMIC DNA]</scope>
    <source>
        <strain evidence="2 3">FT80W</strain>
    </source>
</reference>
<dbReference type="EMBL" id="WKJK01000013">
    <property type="protein sequence ID" value="MRW92793.1"/>
    <property type="molecule type" value="Genomic_DNA"/>
</dbReference>
<proteinExistence type="predicted"/>
<evidence type="ECO:0000256" key="1">
    <source>
        <dbReference type="SAM" id="SignalP"/>
    </source>
</evidence>
<dbReference type="AlphaFoldDB" id="A0A6I2L4V3"/>
<accession>A0A6I2L4V3</accession>
<keyword evidence="3" id="KW-1185">Reference proteome</keyword>
<keyword evidence="1" id="KW-0732">Signal</keyword>
<feature type="chain" id="PRO_5026161706" evidence="1">
    <location>
        <begin position="20"/>
        <end position="189"/>
    </location>
</feature>
<gene>
    <name evidence="2" type="ORF">GJ699_22600</name>
</gene>
<protein>
    <submittedName>
        <fullName evidence="2">Uncharacterized protein</fullName>
    </submittedName>
</protein>